<reference evidence="2 3" key="1">
    <citation type="submission" date="2015-07" db="EMBL/GenBank/DDBJ databases">
        <title>Comparative genomics of the Sigatoka disease complex on banana suggests a link between parallel evolutionary changes in Pseudocercospora fijiensis and Pseudocercospora eumusae and increased virulence on the banana host.</title>
        <authorList>
            <person name="Chang T.-C."/>
            <person name="Salvucci A."/>
            <person name="Crous P.W."/>
            <person name="Stergiopoulos I."/>
        </authorList>
    </citation>
    <scope>NUCLEOTIDE SEQUENCE [LARGE SCALE GENOMIC DNA]</scope>
    <source>
        <strain evidence="2 3">CBS 116634</strain>
    </source>
</reference>
<keyword evidence="3" id="KW-1185">Reference proteome</keyword>
<dbReference type="EMBL" id="LFZO01000309">
    <property type="protein sequence ID" value="KXT09754.1"/>
    <property type="molecule type" value="Genomic_DNA"/>
</dbReference>
<name>A0A139I4X1_9PEZI</name>
<feature type="region of interest" description="Disordered" evidence="1">
    <location>
        <begin position="49"/>
        <end position="84"/>
    </location>
</feature>
<gene>
    <name evidence="2" type="ORF">AC579_9325</name>
</gene>
<protein>
    <submittedName>
        <fullName evidence="2">Uncharacterized protein</fullName>
    </submittedName>
</protein>
<accession>A0A139I4X1</accession>
<organism evidence="2 3">
    <name type="scientific">Pseudocercospora musae</name>
    <dbReference type="NCBI Taxonomy" id="113226"/>
    <lineage>
        <taxon>Eukaryota</taxon>
        <taxon>Fungi</taxon>
        <taxon>Dikarya</taxon>
        <taxon>Ascomycota</taxon>
        <taxon>Pezizomycotina</taxon>
        <taxon>Dothideomycetes</taxon>
        <taxon>Dothideomycetidae</taxon>
        <taxon>Mycosphaerellales</taxon>
        <taxon>Mycosphaerellaceae</taxon>
        <taxon>Pseudocercospora</taxon>
    </lineage>
</organism>
<evidence type="ECO:0000256" key="1">
    <source>
        <dbReference type="SAM" id="MobiDB-lite"/>
    </source>
</evidence>
<dbReference type="Proteomes" id="UP000073492">
    <property type="component" value="Unassembled WGS sequence"/>
</dbReference>
<dbReference type="AlphaFoldDB" id="A0A139I4X1"/>
<evidence type="ECO:0000313" key="2">
    <source>
        <dbReference type="EMBL" id="KXT09754.1"/>
    </source>
</evidence>
<evidence type="ECO:0000313" key="3">
    <source>
        <dbReference type="Proteomes" id="UP000073492"/>
    </source>
</evidence>
<proteinExistence type="predicted"/>
<dbReference type="OrthoDB" id="3851628at2759"/>
<comment type="caution">
    <text evidence="2">The sequence shown here is derived from an EMBL/GenBank/DDBJ whole genome shotgun (WGS) entry which is preliminary data.</text>
</comment>
<sequence>MPPDVVPPPAVAVRYLQLTDVSWDNPLAAIYSSMEVNIGIMCLDSQRKCSQDSHSATSHGHDRDQPQLEASPSPRSKSFHALGGREKEATAKIWLGDVKCDANHIDIDEENPSVIEYLLPQHVILRSAHTFGQPRRYV</sequence>